<organism evidence="1 2">
    <name type="scientific">Paenibacillus elgii</name>
    <dbReference type="NCBI Taxonomy" id="189691"/>
    <lineage>
        <taxon>Bacteria</taxon>
        <taxon>Bacillati</taxon>
        <taxon>Bacillota</taxon>
        <taxon>Bacilli</taxon>
        <taxon>Bacillales</taxon>
        <taxon>Paenibacillaceae</taxon>
        <taxon>Paenibacillus</taxon>
    </lineage>
</organism>
<proteinExistence type="predicted"/>
<name>A0A161S1U7_9BACL</name>
<accession>A0A161S1U7</accession>
<dbReference type="OrthoDB" id="1913115at2"/>
<protein>
    <submittedName>
        <fullName evidence="1">Uncharacterized protein</fullName>
    </submittedName>
</protein>
<keyword evidence="2" id="KW-1185">Reference proteome</keyword>
<dbReference type="Proteomes" id="UP000076563">
    <property type="component" value="Unassembled WGS sequence"/>
</dbReference>
<reference evidence="2" key="1">
    <citation type="submission" date="2016-01" db="EMBL/GenBank/DDBJ databases">
        <title>Draft genome of Chromobacterium sp. F49.</title>
        <authorList>
            <person name="Hong K.W."/>
        </authorList>
    </citation>
    <scope>NUCLEOTIDE SEQUENCE [LARGE SCALE GENOMIC DNA]</scope>
    <source>
        <strain evidence="2">M63</strain>
    </source>
</reference>
<dbReference type="AlphaFoldDB" id="A0A161S1U7"/>
<evidence type="ECO:0000313" key="1">
    <source>
        <dbReference type="EMBL" id="KZE78234.1"/>
    </source>
</evidence>
<gene>
    <name evidence="1" type="ORF">AV654_19630</name>
</gene>
<evidence type="ECO:0000313" key="2">
    <source>
        <dbReference type="Proteomes" id="UP000076563"/>
    </source>
</evidence>
<dbReference type="EMBL" id="LQRA01000057">
    <property type="protein sequence ID" value="KZE78234.1"/>
    <property type="molecule type" value="Genomic_DNA"/>
</dbReference>
<sequence>MLVRDTLPQGDNWSNNACLGYAILGAKLLGYSEEQTKELVRAIYSEFDWKTVEEARTEYEKSPY</sequence>
<comment type="caution">
    <text evidence="1">The sequence shown here is derived from an EMBL/GenBank/DDBJ whole genome shotgun (WGS) entry which is preliminary data.</text>
</comment>